<name>A0AAN2BIQ1_9GAMM</name>
<feature type="chain" id="PRO_5042835379" evidence="1">
    <location>
        <begin position="26"/>
        <end position="469"/>
    </location>
</feature>
<accession>A0AAN2BIQ1</accession>
<gene>
    <name evidence="2" type="ORF">MARGE09_P0424</name>
</gene>
<dbReference type="KEGG" id="marq:MARGE09_P0424"/>
<evidence type="ECO:0000256" key="1">
    <source>
        <dbReference type="SAM" id="SignalP"/>
    </source>
</evidence>
<dbReference type="Proteomes" id="UP001320119">
    <property type="component" value="Chromosome"/>
</dbReference>
<reference evidence="2 3" key="1">
    <citation type="journal article" date="2022" name="IScience">
        <title>An ultrasensitive nanofiber-based assay for enzymatic hydrolysis and deep-sea microbial degradation of cellulose.</title>
        <authorList>
            <person name="Tsudome M."/>
            <person name="Tachioka M."/>
            <person name="Miyazaki M."/>
            <person name="Uchimura K."/>
            <person name="Tsuda M."/>
            <person name="Takaki Y."/>
            <person name="Deguchi S."/>
        </authorList>
    </citation>
    <scope>NUCLEOTIDE SEQUENCE [LARGE SCALE GENOMIC DNA]</scope>
    <source>
        <strain evidence="2 3">GE09</strain>
    </source>
</reference>
<dbReference type="AlphaFoldDB" id="A0AAN2BIQ1"/>
<feature type="signal peptide" evidence="1">
    <location>
        <begin position="1"/>
        <end position="25"/>
    </location>
</feature>
<keyword evidence="3" id="KW-1185">Reference proteome</keyword>
<sequence>MVYQSIYIFLLASIVTILTACGSGAGDANNSNSIDSDGASTGVQANITASGVDTNIFSSNLDVNFYAYREDFAGSQHYLAATSTGTALNFVRLGMGELENEDLDSTIFISEVQDAFVFIATDLGLSARINFAGVSYLYSLSCAPESCSGIIFDTANRSLSLNNVSLEPALDGEGEATGLLTLDGTIVWAAKDEDPAAPAVVSVDPGVGTGSSNVTLADIVGVWDASSGEDEKYIVFQADGVYGEYDFRGDFNTVGMNCYTSEEGTIEDLGDGQFRLNGTTRVGTFSFVGEDLVFTAPEGAYTYGESDLTASDLTPICDVNDAMVISLAGTDVTNNLLPDTLSLGAPNIAITFVDSDPDDFFSGFRYLDYDDIEGYSYFSFNGQGLSETSVDKPKISLALETDDKRYSYNCDSNDDLIASSRPDCTGITFEQVGDVITVVFNNTTLGPLSISDATSSITLNGTLVKDAYE</sequence>
<keyword evidence="1" id="KW-0732">Signal</keyword>
<dbReference type="EMBL" id="AP023086">
    <property type="protein sequence ID" value="BCD96225.1"/>
    <property type="molecule type" value="Genomic_DNA"/>
</dbReference>
<evidence type="ECO:0000313" key="3">
    <source>
        <dbReference type="Proteomes" id="UP001320119"/>
    </source>
</evidence>
<protein>
    <submittedName>
        <fullName evidence="2">Uncharacterized protein</fullName>
    </submittedName>
</protein>
<organism evidence="2 3">
    <name type="scientific">Marinagarivorans cellulosilyticus</name>
    <dbReference type="NCBI Taxonomy" id="2721545"/>
    <lineage>
        <taxon>Bacteria</taxon>
        <taxon>Pseudomonadati</taxon>
        <taxon>Pseudomonadota</taxon>
        <taxon>Gammaproteobacteria</taxon>
        <taxon>Cellvibrionales</taxon>
        <taxon>Cellvibrionaceae</taxon>
        <taxon>Marinagarivorans</taxon>
    </lineage>
</organism>
<proteinExistence type="predicted"/>
<evidence type="ECO:0000313" key="2">
    <source>
        <dbReference type="EMBL" id="BCD96225.1"/>
    </source>
</evidence>
<dbReference type="RefSeq" id="WP_236985731.1">
    <property type="nucleotide sequence ID" value="NZ_AP023086.1"/>
</dbReference>